<evidence type="ECO:0000313" key="3">
    <source>
        <dbReference type="Proteomes" id="UP000421791"/>
    </source>
</evidence>
<gene>
    <name evidence="2" type="ORF">F2Z22_19150</name>
</gene>
<reference evidence="2 3" key="1">
    <citation type="journal article" date="2019" name="Nat. Med.">
        <title>A library of human gut bacterial isolates paired with longitudinal multiomics data enables mechanistic microbiome research.</title>
        <authorList>
            <person name="Poyet M."/>
            <person name="Groussin M."/>
            <person name="Gibbons S.M."/>
            <person name="Avila-Pacheco J."/>
            <person name="Jiang X."/>
            <person name="Kearney S.M."/>
            <person name="Perrotta A.R."/>
            <person name="Berdy B."/>
            <person name="Zhao S."/>
            <person name="Lieberman T.D."/>
            <person name="Swanson P.K."/>
            <person name="Smith M."/>
            <person name="Roesemann S."/>
            <person name="Alexander J.E."/>
            <person name="Rich S.A."/>
            <person name="Livny J."/>
            <person name="Vlamakis H."/>
            <person name="Clish C."/>
            <person name="Bullock K."/>
            <person name="Deik A."/>
            <person name="Scott J."/>
            <person name="Pierce K.A."/>
            <person name="Xavier R.J."/>
            <person name="Alm E.J."/>
        </authorList>
    </citation>
    <scope>NUCLEOTIDE SEQUENCE [LARGE SCALE GENOMIC DNA]</scope>
    <source>
        <strain evidence="2 3">BIOML-A6</strain>
    </source>
</reference>
<evidence type="ECO:0000256" key="1">
    <source>
        <dbReference type="SAM" id="MobiDB-lite"/>
    </source>
</evidence>
<dbReference type="Proteomes" id="UP000421791">
    <property type="component" value="Unassembled WGS sequence"/>
</dbReference>
<name>A0A7J4YJ96_9BACE</name>
<feature type="compositionally biased region" description="Gly residues" evidence="1">
    <location>
        <begin position="17"/>
        <end position="41"/>
    </location>
</feature>
<feature type="non-terminal residue" evidence="2">
    <location>
        <position position="64"/>
    </location>
</feature>
<evidence type="ECO:0000313" key="2">
    <source>
        <dbReference type="EMBL" id="KAA5227441.1"/>
    </source>
</evidence>
<protein>
    <submittedName>
        <fullName evidence="2">Uncharacterized protein</fullName>
    </submittedName>
</protein>
<dbReference type="EMBL" id="VWAK01000047">
    <property type="protein sequence ID" value="KAA5227441.1"/>
    <property type="molecule type" value="Genomic_DNA"/>
</dbReference>
<organism evidence="2 3">
    <name type="scientific">Bacteroides finegoldii</name>
    <dbReference type="NCBI Taxonomy" id="338188"/>
    <lineage>
        <taxon>Bacteria</taxon>
        <taxon>Pseudomonadati</taxon>
        <taxon>Bacteroidota</taxon>
        <taxon>Bacteroidia</taxon>
        <taxon>Bacteroidales</taxon>
        <taxon>Bacteroidaceae</taxon>
        <taxon>Bacteroides</taxon>
    </lineage>
</organism>
<accession>A0A7J4YJ96</accession>
<sequence>MRPCVHTTFPAHSCGISGSGSGSGFSGSGSGSGFSGSGSGSGFSGSGFSLSGFISSSGGIITSS</sequence>
<dbReference type="AlphaFoldDB" id="A0A7J4YJ96"/>
<comment type="caution">
    <text evidence="2">The sequence shown here is derived from an EMBL/GenBank/DDBJ whole genome shotgun (WGS) entry which is preliminary data.</text>
</comment>
<proteinExistence type="predicted"/>
<feature type="region of interest" description="Disordered" evidence="1">
    <location>
        <begin position="1"/>
        <end position="41"/>
    </location>
</feature>